<feature type="compositionally biased region" description="Pro residues" evidence="1">
    <location>
        <begin position="18"/>
        <end position="29"/>
    </location>
</feature>
<protein>
    <submittedName>
        <fullName evidence="3">SFRICE_019350</fullName>
    </submittedName>
</protein>
<sequence>MQGRAGAGPGGLRSNPRALPPPVLPPPPQFATEQDEMPANQIAQRRYKEASREVCLGSPRGGSSPSLTADGGPRGPERRRRGLRSMTAPRAPPSPLDTVGRVIALICGLLVVILMVLGLASADWLMAAGWRQGLFMHCIDPEAPTPLPFDITAQPGCYAARPAPYIKLKGCG</sequence>
<name>A0A2H1WC99_SPOFR</name>
<feature type="compositionally biased region" description="Gly residues" evidence="1">
    <location>
        <begin position="1"/>
        <end position="11"/>
    </location>
</feature>
<feature type="region of interest" description="Disordered" evidence="1">
    <location>
        <begin position="1"/>
        <end position="92"/>
    </location>
</feature>
<keyword evidence="2" id="KW-0812">Transmembrane</keyword>
<organism evidence="3">
    <name type="scientific">Spodoptera frugiperda</name>
    <name type="common">Fall armyworm</name>
    <dbReference type="NCBI Taxonomy" id="7108"/>
    <lineage>
        <taxon>Eukaryota</taxon>
        <taxon>Metazoa</taxon>
        <taxon>Ecdysozoa</taxon>
        <taxon>Arthropoda</taxon>
        <taxon>Hexapoda</taxon>
        <taxon>Insecta</taxon>
        <taxon>Pterygota</taxon>
        <taxon>Neoptera</taxon>
        <taxon>Endopterygota</taxon>
        <taxon>Lepidoptera</taxon>
        <taxon>Glossata</taxon>
        <taxon>Ditrysia</taxon>
        <taxon>Noctuoidea</taxon>
        <taxon>Noctuidae</taxon>
        <taxon>Amphipyrinae</taxon>
        <taxon>Spodoptera</taxon>
    </lineage>
</organism>
<evidence type="ECO:0000256" key="1">
    <source>
        <dbReference type="SAM" id="MobiDB-lite"/>
    </source>
</evidence>
<keyword evidence="2" id="KW-1133">Transmembrane helix</keyword>
<feature type="compositionally biased region" description="Low complexity" evidence="1">
    <location>
        <begin position="57"/>
        <end position="66"/>
    </location>
</feature>
<evidence type="ECO:0000256" key="2">
    <source>
        <dbReference type="SAM" id="Phobius"/>
    </source>
</evidence>
<reference evidence="3" key="1">
    <citation type="submission" date="2016-07" db="EMBL/GenBank/DDBJ databases">
        <authorList>
            <person name="Bretaudeau A."/>
        </authorList>
    </citation>
    <scope>NUCLEOTIDE SEQUENCE</scope>
    <source>
        <strain evidence="3">Rice</strain>
        <tissue evidence="3">Whole body</tissue>
    </source>
</reference>
<gene>
    <name evidence="3" type="ORF">SFRICE_019350</name>
</gene>
<dbReference type="EMBL" id="ODYU01007696">
    <property type="protein sequence ID" value="SOQ50709.1"/>
    <property type="molecule type" value="Genomic_DNA"/>
</dbReference>
<feature type="transmembrane region" description="Helical" evidence="2">
    <location>
        <begin position="102"/>
        <end position="126"/>
    </location>
</feature>
<dbReference type="AlphaFoldDB" id="A0A2H1WC99"/>
<keyword evidence="2" id="KW-0472">Membrane</keyword>
<accession>A0A2H1WC99</accession>
<proteinExistence type="predicted"/>
<evidence type="ECO:0000313" key="3">
    <source>
        <dbReference type="EMBL" id="SOQ50709.1"/>
    </source>
</evidence>